<sequence length="102" mass="11440">MLYVAHRSYSGSFCPLSMGCRTCCSRPLLSIDGTLSLIVGNEVLVSRWRKYWYYGVLMENQGDYLQPVPASRGWFPAKCVKEVPAGYLDSGEKHSGSEKKLL</sequence>
<dbReference type="EMBL" id="UZAM01015944">
    <property type="protein sequence ID" value="VDP41204.1"/>
    <property type="molecule type" value="Genomic_DNA"/>
</dbReference>
<dbReference type="OrthoDB" id="331948at2759"/>
<evidence type="ECO:0000313" key="2">
    <source>
        <dbReference type="Proteomes" id="UP000270296"/>
    </source>
</evidence>
<reference evidence="1 2" key="2">
    <citation type="submission" date="2018-11" db="EMBL/GenBank/DDBJ databases">
        <authorList>
            <consortium name="Pathogen Informatics"/>
        </authorList>
    </citation>
    <scope>NUCLEOTIDE SEQUENCE [LARGE SCALE GENOMIC DNA]</scope>
</reference>
<evidence type="ECO:0000313" key="1">
    <source>
        <dbReference type="EMBL" id="VDP41204.1"/>
    </source>
</evidence>
<dbReference type="Proteomes" id="UP000270296">
    <property type="component" value="Unassembled WGS sequence"/>
</dbReference>
<organism evidence="3">
    <name type="scientific">Soboliphyme baturini</name>
    <dbReference type="NCBI Taxonomy" id="241478"/>
    <lineage>
        <taxon>Eukaryota</taxon>
        <taxon>Metazoa</taxon>
        <taxon>Ecdysozoa</taxon>
        <taxon>Nematoda</taxon>
        <taxon>Enoplea</taxon>
        <taxon>Dorylaimia</taxon>
        <taxon>Dioctophymatida</taxon>
        <taxon>Dioctophymatoidea</taxon>
        <taxon>Soboliphymatidae</taxon>
        <taxon>Soboliphyme</taxon>
    </lineage>
</organism>
<keyword evidence="2" id="KW-1185">Reference proteome</keyword>
<dbReference type="PROSITE" id="PS51257">
    <property type="entry name" value="PROKAR_LIPOPROTEIN"/>
    <property type="match status" value="1"/>
</dbReference>
<evidence type="ECO:0000313" key="3">
    <source>
        <dbReference type="WBParaSite" id="SBAD_0001196201-mRNA-1"/>
    </source>
</evidence>
<protein>
    <submittedName>
        <fullName evidence="3">SH3 domain-containing protein</fullName>
    </submittedName>
</protein>
<dbReference type="InterPro" id="IPR036028">
    <property type="entry name" value="SH3-like_dom_sf"/>
</dbReference>
<gene>
    <name evidence="1" type="ORF">SBAD_LOCUS11576</name>
</gene>
<dbReference type="SUPFAM" id="SSF50044">
    <property type="entry name" value="SH3-domain"/>
    <property type="match status" value="1"/>
</dbReference>
<reference evidence="3" key="1">
    <citation type="submission" date="2016-06" db="UniProtKB">
        <authorList>
            <consortium name="WormBaseParasite"/>
        </authorList>
    </citation>
    <scope>IDENTIFICATION</scope>
</reference>
<proteinExistence type="predicted"/>
<name>A0A183J6S8_9BILA</name>
<dbReference type="WBParaSite" id="SBAD_0001196201-mRNA-1">
    <property type="protein sequence ID" value="SBAD_0001196201-mRNA-1"/>
    <property type="gene ID" value="SBAD_0001196201"/>
</dbReference>
<accession>A0A183J6S8</accession>
<dbReference type="AlphaFoldDB" id="A0A183J6S8"/>